<dbReference type="Gene3D" id="3.20.20.70">
    <property type="entry name" value="Aldolase class I"/>
    <property type="match status" value="1"/>
</dbReference>
<evidence type="ECO:0000256" key="12">
    <source>
        <dbReference type="PIRSR" id="PIRSR006621-2"/>
    </source>
</evidence>
<feature type="binding site" evidence="9 12">
    <location>
        <position position="53"/>
    </location>
    <ligand>
        <name>FMN</name>
        <dbReference type="ChEBI" id="CHEBI:58210"/>
    </ligand>
</feature>
<dbReference type="NCBIfam" id="TIGR00742">
    <property type="entry name" value="yjbN"/>
    <property type="match status" value="1"/>
</dbReference>
<feature type="domain" description="DUS-like FMN-binding" evidence="13">
    <location>
        <begin position="1"/>
        <end position="303"/>
    </location>
</feature>
<proteinExistence type="inferred from homology"/>
<dbReference type="InterPro" id="IPR035587">
    <property type="entry name" value="DUS-like_FMN-bd"/>
</dbReference>
<comment type="function">
    <text evidence="9">Catalyzes the synthesis of 5,6-dihydrouridine (D), a modified base found in the D-loop of most tRNAs, via the reduction of the C5-C6 double bond in target uridines. Specifically modifies U20 and U20a in tRNAs.</text>
</comment>
<keyword evidence="6 9" id="KW-0521">NADP</keyword>
<comment type="cofactor">
    <cofactor evidence="1 9 10 12">
        <name>FMN</name>
        <dbReference type="ChEBI" id="CHEBI:58210"/>
    </cofactor>
</comment>
<dbReference type="HAMAP" id="MF_02041">
    <property type="entry name" value="DusA_subfam"/>
    <property type="match status" value="1"/>
</dbReference>
<evidence type="ECO:0000256" key="9">
    <source>
        <dbReference type="HAMAP-Rule" id="MF_02041"/>
    </source>
</evidence>
<comment type="catalytic activity">
    <reaction evidence="9">
        <text>5,6-dihydrouridine(20a) in tRNA + NADP(+) = uridine(20a) in tRNA + NADPH + H(+)</text>
        <dbReference type="Rhea" id="RHEA:53344"/>
        <dbReference type="Rhea" id="RHEA-COMP:13535"/>
        <dbReference type="Rhea" id="RHEA-COMP:13536"/>
        <dbReference type="ChEBI" id="CHEBI:15378"/>
        <dbReference type="ChEBI" id="CHEBI:57783"/>
        <dbReference type="ChEBI" id="CHEBI:58349"/>
        <dbReference type="ChEBI" id="CHEBI:65315"/>
        <dbReference type="ChEBI" id="CHEBI:74443"/>
    </reaction>
</comment>
<evidence type="ECO:0000256" key="11">
    <source>
        <dbReference type="PIRSR" id="PIRSR006621-1"/>
    </source>
</evidence>
<evidence type="ECO:0000259" key="13">
    <source>
        <dbReference type="Pfam" id="PF01207"/>
    </source>
</evidence>
<dbReference type="EMBL" id="CYPW01000010">
    <property type="protein sequence ID" value="CUH51998.1"/>
    <property type="molecule type" value="Genomic_DNA"/>
</dbReference>
<dbReference type="EC" id="1.3.1.91" evidence="9"/>
<dbReference type="InterPro" id="IPR004653">
    <property type="entry name" value="DusA"/>
</dbReference>
<protein>
    <recommendedName>
        <fullName evidence="9">tRNA-dihydrouridine(20/20a) synthase</fullName>
        <ecNumber evidence="9">1.3.1.91</ecNumber>
    </recommendedName>
    <alternativeName>
        <fullName evidence="9">U20-specific dihydrouridine synthase</fullName>
        <shortName evidence="9">U20-specific Dus</shortName>
    </alternativeName>
    <alternativeName>
        <fullName evidence="9">tRNA-dihydrouridine synthase A</fullName>
    </alternativeName>
</protein>
<dbReference type="GO" id="GO:0010181">
    <property type="term" value="F:FMN binding"/>
    <property type="evidence" value="ECO:0007669"/>
    <property type="project" value="UniProtKB-UniRule"/>
</dbReference>
<comment type="catalytic activity">
    <reaction evidence="9">
        <text>5,6-dihydrouridine(20) in tRNA + NADP(+) = uridine(20) in tRNA + NADPH + H(+)</text>
        <dbReference type="Rhea" id="RHEA:53336"/>
        <dbReference type="Rhea" id="RHEA-COMP:13533"/>
        <dbReference type="Rhea" id="RHEA-COMP:13534"/>
        <dbReference type="ChEBI" id="CHEBI:15378"/>
        <dbReference type="ChEBI" id="CHEBI:57783"/>
        <dbReference type="ChEBI" id="CHEBI:58349"/>
        <dbReference type="ChEBI" id="CHEBI:65315"/>
        <dbReference type="ChEBI" id="CHEBI:74443"/>
        <dbReference type="EC" id="1.3.1.91"/>
    </reaction>
</comment>
<evidence type="ECO:0000313" key="15">
    <source>
        <dbReference type="Proteomes" id="UP000054823"/>
    </source>
</evidence>
<dbReference type="PROSITE" id="PS01136">
    <property type="entry name" value="UPF0034"/>
    <property type="match status" value="1"/>
</dbReference>
<keyword evidence="2 9" id="KW-0820">tRNA-binding</keyword>
<evidence type="ECO:0000256" key="10">
    <source>
        <dbReference type="PIRNR" id="PIRNR006621"/>
    </source>
</evidence>
<dbReference type="InterPro" id="IPR001269">
    <property type="entry name" value="DUS_fam"/>
</dbReference>
<dbReference type="NCBIfam" id="NF008774">
    <property type="entry name" value="PRK11815.1"/>
    <property type="match status" value="1"/>
</dbReference>
<dbReference type="PANTHER" id="PTHR42907">
    <property type="entry name" value="FMN-LINKED OXIDOREDUCTASES SUPERFAMILY PROTEIN"/>
    <property type="match status" value="1"/>
</dbReference>
<evidence type="ECO:0000256" key="4">
    <source>
        <dbReference type="ARBA" id="ARBA00022643"/>
    </source>
</evidence>
<feature type="site" description="Interacts with tRNA" evidence="9">
    <location>
        <position position="80"/>
    </location>
</feature>
<feature type="site" description="Interacts with tRNA; defines subfamily-specific binding signature" evidence="9">
    <location>
        <position position="166"/>
    </location>
</feature>
<evidence type="ECO:0000256" key="1">
    <source>
        <dbReference type="ARBA" id="ARBA00001917"/>
    </source>
</evidence>
<feature type="site" description="Interacts with tRNA" evidence="9">
    <location>
        <position position="169"/>
    </location>
</feature>
<sequence>MMDWTDRHCRFLHRLLSKETLLYTEMVTAPALVRGGAVHLLEFSDEEHPVAVQLGGSDPAELAKAAVLSEAHGYDEINLNCGCPSDRVQSGTFGAILMRSPDLVADCVKAMQDVVSVPVTVKCRIGVDDQEPAEVLPRFLETMSKAGVTRVSVHARKAWLQGLSPKENRDIPPLDYPLVHQMKQAFPHLHMSLNGGVQTLEEAELHLSQGLDGVMIGRAAYHTPADVLCEADRRIYGRGSDSDAVAVVHAMLPYIEAHLSQGGKLHQVSRHMLGLFAGRPGARAWRRYLSENATRKEADTETVLTALDFVTRTAA</sequence>
<feature type="active site" description="Proton donor" evidence="9 11">
    <location>
        <position position="83"/>
    </location>
</feature>
<evidence type="ECO:0000256" key="7">
    <source>
        <dbReference type="ARBA" id="ARBA00022884"/>
    </source>
</evidence>
<dbReference type="GO" id="GO:0102266">
    <property type="term" value="F:tRNA-dihydrouridine20a synthase activity"/>
    <property type="evidence" value="ECO:0007669"/>
    <property type="project" value="RHEA"/>
</dbReference>
<dbReference type="AlphaFoldDB" id="A0A0P1FAI2"/>
<feature type="binding site" evidence="9 12">
    <location>
        <begin position="217"/>
        <end position="218"/>
    </location>
    <ligand>
        <name>FMN</name>
        <dbReference type="ChEBI" id="CHEBI:58210"/>
    </ligand>
</feature>
<dbReference type="PANTHER" id="PTHR42907:SF1">
    <property type="entry name" value="FMN-LINKED OXIDOREDUCTASES SUPERFAMILY PROTEIN"/>
    <property type="match status" value="1"/>
</dbReference>
<evidence type="ECO:0000256" key="6">
    <source>
        <dbReference type="ARBA" id="ARBA00022857"/>
    </source>
</evidence>
<dbReference type="Pfam" id="PF01207">
    <property type="entry name" value="Dus"/>
    <property type="match status" value="1"/>
</dbReference>
<feature type="site" description="Interacts with tRNA; defines subfamily-specific binding signature" evidence="9">
    <location>
        <position position="283"/>
    </location>
</feature>
<evidence type="ECO:0000256" key="2">
    <source>
        <dbReference type="ARBA" id="ARBA00022555"/>
    </source>
</evidence>
<dbReference type="InterPro" id="IPR018517">
    <property type="entry name" value="tRNA_hU_synthase_CS"/>
</dbReference>
<comment type="caution">
    <text evidence="9">Lacks conserved residue(s) required for the propagation of feature annotation.</text>
</comment>
<reference evidence="14 15" key="1">
    <citation type="submission" date="2015-09" db="EMBL/GenBank/DDBJ databases">
        <authorList>
            <consortium name="Swine Surveillance"/>
        </authorList>
    </citation>
    <scope>NUCLEOTIDE SEQUENCE [LARGE SCALE GENOMIC DNA]</scope>
    <source>
        <strain evidence="14 15">CECT 7688</strain>
    </source>
</reference>
<keyword evidence="8 9" id="KW-0560">Oxidoreductase</keyword>
<dbReference type="SUPFAM" id="SSF51395">
    <property type="entry name" value="FMN-linked oxidoreductases"/>
    <property type="match status" value="1"/>
</dbReference>
<comment type="catalytic activity">
    <reaction evidence="9">
        <text>5,6-dihydrouridine(20a) in tRNA + NAD(+) = uridine(20a) in tRNA + NADH + H(+)</text>
        <dbReference type="Rhea" id="RHEA:53348"/>
        <dbReference type="Rhea" id="RHEA-COMP:13535"/>
        <dbReference type="Rhea" id="RHEA-COMP:13536"/>
        <dbReference type="ChEBI" id="CHEBI:15378"/>
        <dbReference type="ChEBI" id="CHEBI:57540"/>
        <dbReference type="ChEBI" id="CHEBI:57945"/>
        <dbReference type="ChEBI" id="CHEBI:65315"/>
        <dbReference type="ChEBI" id="CHEBI:74443"/>
    </reaction>
</comment>
<dbReference type="GO" id="GO:0000049">
    <property type="term" value="F:tRNA binding"/>
    <property type="evidence" value="ECO:0007669"/>
    <property type="project" value="UniProtKB-UniRule"/>
</dbReference>
<dbReference type="Proteomes" id="UP000054823">
    <property type="component" value="Unassembled WGS sequence"/>
</dbReference>
<dbReference type="GO" id="GO:0050660">
    <property type="term" value="F:flavin adenine dinucleotide binding"/>
    <property type="evidence" value="ECO:0007669"/>
    <property type="project" value="InterPro"/>
</dbReference>
<keyword evidence="3 9" id="KW-0285">Flavoprotein</keyword>
<accession>A0A0P1FAI2</accession>
<organism evidence="14 15">
    <name type="scientific">Shimia marina</name>
    <dbReference type="NCBI Taxonomy" id="321267"/>
    <lineage>
        <taxon>Bacteria</taxon>
        <taxon>Pseudomonadati</taxon>
        <taxon>Pseudomonadota</taxon>
        <taxon>Alphaproteobacteria</taxon>
        <taxon>Rhodobacterales</taxon>
        <taxon>Roseobacteraceae</taxon>
    </lineage>
</organism>
<keyword evidence="12" id="KW-0547">Nucleotide-binding</keyword>
<keyword evidence="4 9" id="KW-0288">FMN</keyword>
<comment type="catalytic activity">
    <reaction evidence="9">
        <text>5,6-dihydrouridine(20) in tRNA + NAD(+) = uridine(20) in tRNA + NADH + H(+)</text>
        <dbReference type="Rhea" id="RHEA:53340"/>
        <dbReference type="Rhea" id="RHEA-COMP:13533"/>
        <dbReference type="Rhea" id="RHEA-COMP:13534"/>
        <dbReference type="ChEBI" id="CHEBI:15378"/>
        <dbReference type="ChEBI" id="CHEBI:57540"/>
        <dbReference type="ChEBI" id="CHEBI:57945"/>
        <dbReference type="ChEBI" id="CHEBI:65315"/>
        <dbReference type="ChEBI" id="CHEBI:74443"/>
        <dbReference type="EC" id="1.3.1.91"/>
    </reaction>
</comment>
<dbReference type="InterPro" id="IPR013785">
    <property type="entry name" value="Aldolase_TIM"/>
</dbReference>
<keyword evidence="15" id="KW-1185">Reference proteome</keyword>
<feature type="binding site" evidence="9 12">
    <location>
        <position position="154"/>
    </location>
    <ligand>
        <name>FMN</name>
        <dbReference type="ChEBI" id="CHEBI:58210"/>
    </ligand>
</feature>
<dbReference type="PIRSF" id="PIRSF006621">
    <property type="entry name" value="Dus"/>
    <property type="match status" value="1"/>
</dbReference>
<dbReference type="STRING" id="321267.SHM7688_01438"/>
<dbReference type="Gene3D" id="1.20.120.1460">
    <property type="match status" value="1"/>
</dbReference>
<feature type="binding site" evidence="9 12">
    <location>
        <position position="122"/>
    </location>
    <ligand>
        <name>FMN</name>
        <dbReference type="ChEBI" id="CHEBI:58210"/>
    </ligand>
</feature>
<evidence type="ECO:0000256" key="8">
    <source>
        <dbReference type="ARBA" id="ARBA00023002"/>
    </source>
</evidence>
<feature type="binding site" evidence="9 12">
    <location>
        <begin position="194"/>
        <end position="196"/>
    </location>
    <ligand>
        <name>FMN</name>
        <dbReference type="ChEBI" id="CHEBI:58210"/>
    </ligand>
</feature>
<keyword evidence="5 9" id="KW-0819">tRNA processing</keyword>
<dbReference type="GO" id="GO:0102264">
    <property type="term" value="F:tRNA-dihydrouridine20 synthase activity"/>
    <property type="evidence" value="ECO:0007669"/>
    <property type="project" value="UniProtKB-EC"/>
</dbReference>
<comment type="similarity">
    <text evidence="10">Belongs to the dus family.</text>
</comment>
<keyword evidence="7 9" id="KW-0694">RNA-binding</keyword>
<gene>
    <name evidence="14" type="primary">dus_1</name>
    <name evidence="9" type="synonym">dusA</name>
    <name evidence="14" type="ORF">SHM7688_01438</name>
</gene>
<name>A0A0P1FAI2_9RHOB</name>
<evidence type="ECO:0000256" key="5">
    <source>
        <dbReference type="ARBA" id="ARBA00022694"/>
    </source>
</evidence>
<dbReference type="CDD" id="cd02801">
    <property type="entry name" value="DUS_like_FMN"/>
    <property type="match status" value="1"/>
</dbReference>
<comment type="similarity">
    <text evidence="9">Belongs to the Dus family. DusA subfamily.</text>
</comment>
<evidence type="ECO:0000313" key="14">
    <source>
        <dbReference type="EMBL" id="CUH51998.1"/>
    </source>
</evidence>
<evidence type="ECO:0000256" key="3">
    <source>
        <dbReference type="ARBA" id="ARBA00022630"/>
    </source>
</evidence>
<feature type="site" description="Interacts with tRNA; defines subfamily-specific binding signature" evidence="9">
    <location>
        <position position="286"/>
    </location>
</feature>